<dbReference type="RefSeq" id="WP_213408030.1">
    <property type="nucleotide sequence ID" value="NZ_CP074441.1"/>
</dbReference>
<accession>A0ABT3E4D9</accession>
<dbReference type="Proteomes" id="UP001526225">
    <property type="component" value="Unassembled WGS sequence"/>
</dbReference>
<reference evidence="1 2" key="1">
    <citation type="submission" date="2022-10" db="EMBL/GenBank/DDBJ databases">
        <title>Weissella fermenti sp. nov., isolated from fermented cabbage.</title>
        <authorList>
            <person name="Lee J.K."/>
            <person name="Baek J.H."/>
            <person name="Choi D.G."/>
            <person name="Kim J.M."/>
            <person name="Jeon C.O."/>
        </authorList>
    </citation>
    <scope>NUCLEOTIDE SEQUENCE [LARGE SCALE GENOMIC DNA]</scope>
    <source>
        <strain evidence="1 2">KACC 18534</strain>
    </source>
</reference>
<comment type="caution">
    <text evidence="1">The sequence shown here is derived from an EMBL/GenBank/DDBJ whole genome shotgun (WGS) entry which is preliminary data.</text>
</comment>
<keyword evidence="2" id="KW-1185">Reference proteome</keyword>
<gene>
    <name evidence="1" type="ORF">OIT44_04195</name>
</gene>
<evidence type="ECO:0000313" key="2">
    <source>
        <dbReference type="Proteomes" id="UP001526225"/>
    </source>
</evidence>
<evidence type="ECO:0000313" key="1">
    <source>
        <dbReference type="EMBL" id="MCW0953276.1"/>
    </source>
</evidence>
<protein>
    <submittedName>
        <fullName evidence="1">Uncharacterized protein</fullName>
    </submittedName>
</protein>
<sequence length="47" mass="5343">MSNEVMAELPLDYLNKLIVLEDFVNEHADDHDILQEALETAGLDNDE</sequence>
<organism evidence="1 2">
    <name type="scientific">Weissella ceti</name>
    <dbReference type="NCBI Taxonomy" id="759620"/>
    <lineage>
        <taxon>Bacteria</taxon>
        <taxon>Bacillati</taxon>
        <taxon>Bacillota</taxon>
        <taxon>Bacilli</taxon>
        <taxon>Lactobacillales</taxon>
        <taxon>Lactobacillaceae</taxon>
        <taxon>Weissella</taxon>
    </lineage>
</organism>
<dbReference type="EMBL" id="JAOZFE010000003">
    <property type="protein sequence ID" value="MCW0953276.1"/>
    <property type="molecule type" value="Genomic_DNA"/>
</dbReference>
<proteinExistence type="predicted"/>
<name>A0ABT3E4D9_9LACO</name>